<reference evidence="2 3" key="1">
    <citation type="journal article" date="2012" name="Genome Biol.">
        <title>Sequencing three crocodilian genomes to illuminate the evolution of archosaurs and amniotes.</title>
        <authorList>
            <person name="St John J.A."/>
            <person name="Braun E.L."/>
            <person name="Isberg S.R."/>
            <person name="Miles L.G."/>
            <person name="Chong A.Y."/>
            <person name="Gongora J."/>
            <person name="Dalzell P."/>
            <person name="Moran C."/>
            <person name="Bed'hom B."/>
            <person name="Abzhanov A."/>
            <person name="Burgess S.C."/>
            <person name="Cooksey A.M."/>
            <person name="Castoe T.A."/>
            <person name="Crawford N.G."/>
            <person name="Densmore L.D."/>
            <person name="Drew J.C."/>
            <person name="Edwards S.V."/>
            <person name="Faircloth B.C."/>
            <person name="Fujita M.K."/>
            <person name="Greenwold M.J."/>
            <person name="Hoffmann F.G."/>
            <person name="Howard J.M."/>
            <person name="Iguchi T."/>
            <person name="Janes D.E."/>
            <person name="Khan S.Y."/>
            <person name="Kohno S."/>
            <person name="de Koning A.J."/>
            <person name="Lance S.L."/>
            <person name="McCarthy F.M."/>
            <person name="McCormack J.E."/>
            <person name="Merchant M.E."/>
            <person name="Peterson D.G."/>
            <person name="Pollock D.D."/>
            <person name="Pourmand N."/>
            <person name="Raney B.J."/>
            <person name="Roessler K.A."/>
            <person name="Sanford J.R."/>
            <person name="Sawyer R.H."/>
            <person name="Schmidt C.J."/>
            <person name="Triplett E.W."/>
            <person name="Tuberville T.D."/>
            <person name="Venegas-Anaya M."/>
            <person name="Howard J.T."/>
            <person name="Jarvis E.D."/>
            <person name="Guillette L.J.Jr."/>
            <person name="Glenn T.C."/>
            <person name="Green R.E."/>
            <person name="Ray D.A."/>
        </authorList>
    </citation>
    <scope>NUCLEOTIDE SEQUENCE [LARGE SCALE GENOMIC DNA]</scope>
    <source>
        <strain evidence="2">KSC_2009_1</strain>
    </source>
</reference>
<evidence type="ECO:0000313" key="2">
    <source>
        <dbReference type="EMBL" id="KYO20309.1"/>
    </source>
</evidence>
<evidence type="ECO:0000256" key="1">
    <source>
        <dbReference type="SAM" id="Phobius"/>
    </source>
</evidence>
<name>A0A151M730_ALLMI</name>
<gene>
    <name evidence="2" type="ORF">Y1Q_0010842</name>
</gene>
<keyword evidence="3" id="KW-1185">Reference proteome</keyword>
<feature type="transmembrane region" description="Helical" evidence="1">
    <location>
        <begin position="12"/>
        <end position="30"/>
    </location>
</feature>
<comment type="caution">
    <text evidence="2">The sequence shown here is derived from an EMBL/GenBank/DDBJ whole genome shotgun (WGS) entry which is preliminary data.</text>
</comment>
<keyword evidence="1" id="KW-0812">Transmembrane</keyword>
<keyword evidence="1" id="KW-0472">Membrane</keyword>
<protein>
    <submittedName>
        <fullName evidence="2">Uncharacterized protein</fullName>
    </submittedName>
</protein>
<dbReference type="EMBL" id="AKHW03006437">
    <property type="protein sequence ID" value="KYO20309.1"/>
    <property type="molecule type" value="Genomic_DNA"/>
</dbReference>
<organism evidence="2 3">
    <name type="scientific">Alligator mississippiensis</name>
    <name type="common">American alligator</name>
    <dbReference type="NCBI Taxonomy" id="8496"/>
    <lineage>
        <taxon>Eukaryota</taxon>
        <taxon>Metazoa</taxon>
        <taxon>Chordata</taxon>
        <taxon>Craniata</taxon>
        <taxon>Vertebrata</taxon>
        <taxon>Euteleostomi</taxon>
        <taxon>Archelosauria</taxon>
        <taxon>Archosauria</taxon>
        <taxon>Crocodylia</taxon>
        <taxon>Alligatoridae</taxon>
        <taxon>Alligatorinae</taxon>
        <taxon>Alligator</taxon>
    </lineage>
</organism>
<evidence type="ECO:0000313" key="3">
    <source>
        <dbReference type="Proteomes" id="UP000050525"/>
    </source>
</evidence>
<dbReference type="Proteomes" id="UP000050525">
    <property type="component" value="Unassembled WGS sequence"/>
</dbReference>
<proteinExistence type="predicted"/>
<keyword evidence="1" id="KW-1133">Transmembrane helix</keyword>
<dbReference type="AlphaFoldDB" id="A0A151M730"/>
<accession>A0A151M730</accession>
<sequence length="66" mass="7550">MARRPESRCNTVLLYQAGLCYVVKTSWIVVQVPGSRRRSSLIRKVTTKKEVLPTFDDNRTGCFLCT</sequence>